<comment type="caution">
    <text evidence="2">The sequence shown here is derived from an EMBL/GenBank/DDBJ whole genome shotgun (WGS) entry which is preliminary data.</text>
</comment>
<dbReference type="Proteomes" id="UP000076998">
    <property type="component" value="Unassembled WGS sequence"/>
</dbReference>
<evidence type="ECO:0000259" key="1">
    <source>
        <dbReference type="Pfam" id="PF13845"/>
    </source>
</evidence>
<dbReference type="InterPro" id="IPR026004">
    <property type="entry name" value="Septum_form"/>
</dbReference>
<name>A0A177KAT8_9MICO</name>
<gene>
    <name evidence="2" type="ORF">AYL44_08725</name>
</gene>
<protein>
    <recommendedName>
        <fullName evidence="1">Septum formation-related domain-containing protein</fullName>
    </recommendedName>
</protein>
<dbReference type="PROSITE" id="PS51257">
    <property type="entry name" value="PROKAR_LIPOPROTEIN"/>
    <property type="match status" value="1"/>
</dbReference>
<sequence length="192" mass="20590">MSTAPRRGRLITTAGVGVILLAATPMLAGCSEVVFAVARGMVQAEKGPTAAPEDDDPASHLQVSVSGLEVGDCFDEPEPDESTPEWSSAVYPVSCDDPHMFELYADTNIPESLLPAGEYPGDEAVWDAADSVCYSAFEDYVGEAYEDSFLEFWSYTPTEASWKYDDRRVLCVVFDEDGMLTGSAEGSGAESS</sequence>
<dbReference type="EMBL" id="LSTV01000002">
    <property type="protein sequence ID" value="OAH50520.1"/>
    <property type="molecule type" value="Genomic_DNA"/>
</dbReference>
<dbReference type="RefSeq" id="WP_064002881.1">
    <property type="nucleotide sequence ID" value="NZ_LSTV01000002.1"/>
</dbReference>
<dbReference type="Pfam" id="PF13845">
    <property type="entry name" value="Septum_form"/>
    <property type="match status" value="1"/>
</dbReference>
<organism evidence="2 3">
    <name type="scientific">Microbacterium oleivorans</name>
    <dbReference type="NCBI Taxonomy" id="273677"/>
    <lineage>
        <taxon>Bacteria</taxon>
        <taxon>Bacillati</taxon>
        <taxon>Actinomycetota</taxon>
        <taxon>Actinomycetes</taxon>
        <taxon>Micrococcales</taxon>
        <taxon>Microbacteriaceae</taxon>
        <taxon>Microbacterium</taxon>
    </lineage>
</organism>
<accession>A0A177KAT8</accession>
<reference evidence="2 3" key="1">
    <citation type="submission" date="2016-02" db="EMBL/GenBank/DDBJ databases">
        <authorList>
            <person name="Wen L."/>
            <person name="He K."/>
            <person name="Yang H."/>
        </authorList>
    </citation>
    <scope>NUCLEOTIDE SEQUENCE [LARGE SCALE GENOMIC DNA]</scope>
    <source>
        <strain evidence="2 3">CD11_3</strain>
    </source>
</reference>
<dbReference type="AlphaFoldDB" id="A0A177KAT8"/>
<evidence type="ECO:0000313" key="2">
    <source>
        <dbReference type="EMBL" id="OAH50520.1"/>
    </source>
</evidence>
<feature type="domain" description="Septum formation-related" evidence="1">
    <location>
        <begin position="86"/>
        <end position="174"/>
    </location>
</feature>
<evidence type="ECO:0000313" key="3">
    <source>
        <dbReference type="Proteomes" id="UP000076998"/>
    </source>
</evidence>
<dbReference type="OrthoDB" id="3628931at2"/>
<proteinExistence type="predicted"/>